<evidence type="ECO:0000256" key="2">
    <source>
        <dbReference type="ARBA" id="ARBA00023125"/>
    </source>
</evidence>
<feature type="domain" description="HTH araC/xylS-type" evidence="4">
    <location>
        <begin position="160"/>
        <end position="258"/>
    </location>
</feature>
<dbReference type="CDD" id="cd06986">
    <property type="entry name" value="cupin_MmsR-like_N"/>
    <property type="match status" value="1"/>
</dbReference>
<dbReference type="Gene3D" id="2.60.120.280">
    <property type="entry name" value="Regulatory protein AraC"/>
    <property type="match status" value="1"/>
</dbReference>
<dbReference type="InterPro" id="IPR018062">
    <property type="entry name" value="HTH_AraC-typ_CS"/>
</dbReference>
<dbReference type="PANTHER" id="PTHR43280:SF2">
    <property type="entry name" value="HTH-TYPE TRANSCRIPTIONAL REGULATOR EXSA"/>
    <property type="match status" value="1"/>
</dbReference>
<dbReference type="SMART" id="SM00342">
    <property type="entry name" value="HTH_ARAC"/>
    <property type="match status" value="1"/>
</dbReference>
<organism evidence="5 6">
    <name type="scientific">Lacrimispora xylanolytica</name>
    <dbReference type="NCBI Taxonomy" id="29375"/>
    <lineage>
        <taxon>Bacteria</taxon>
        <taxon>Bacillati</taxon>
        <taxon>Bacillota</taxon>
        <taxon>Clostridia</taxon>
        <taxon>Lachnospirales</taxon>
        <taxon>Lachnospiraceae</taxon>
        <taxon>Lacrimispora</taxon>
    </lineage>
</organism>
<accession>A0ABY7AAH7</accession>
<keyword evidence="3" id="KW-0804">Transcription</keyword>
<keyword evidence="1" id="KW-0805">Transcription regulation</keyword>
<evidence type="ECO:0000259" key="4">
    <source>
        <dbReference type="PROSITE" id="PS01124"/>
    </source>
</evidence>
<keyword evidence="6" id="KW-1185">Reference proteome</keyword>
<protein>
    <submittedName>
        <fullName evidence="5">AraC family transcriptional regulator</fullName>
    </submittedName>
</protein>
<dbReference type="SUPFAM" id="SSF46689">
    <property type="entry name" value="Homeodomain-like"/>
    <property type="match status" value="2"/>
</dbReference>
<dbReference type="EMBL" id="CP113524">
    <property type="protein sequence ID" value="WAJ23677.1"/>
    <property type="molecule type" value="Genomic_DNA"/>
</dbReference>
<evidence type="ECO:0000313" key="6">
    <source>
        <dbReference type="Proteomes" id="UP001163115"/>
    </source>
</evidence>
<evidence type="ECO:0000313" key="5">
    <source>
        <dbReference type="EMBL" id="WAJ23677.1"/>
    </source>
</evidence>
<evidence type="ECO:0000256" key="3">
    <source>
        <dbReference type="ARBA" id="ARBA00023163"/>
    </source>
</evidence>
<dbReference type="RefSeq" id="WP_024838164.1">
    <property type="nucleotide sequence ID" value="NZ_CP113524.1"/>
</dbReference>
<dbReference type="InterPro" id="IPR003313">
    <property type="entry name" value="AraC-bd"/>
</dbReference>
<evidence type="ECO:0000256" key="1">
    <source>
        <dbReference type="ARBA" id="ARBA00023015"/>
    </source>
</evidence>
<dbReference type="Pfam" id="PF12833">
    <property type="entry name" value="HTH_18"/>
    <property type="match status" value="1"/>
</dbReference>
<dbReference type="InterPro" id="IPR037923">
    <property type="entry name" value="HTH-like"/>
</dbReference>
<dbReference type="PROSITE" id="PS00041">
    <property type="entry name" value="HTH_ARAC_FAMILY_1"/>
    <property type="match status" value="1"/>
</dbReference>
<dbReference type="SUPFAM" id="SSF51215">
    <property type="entry name" value="Regulatory protein AraC"/>
    <property type="match status" value="1"/>
</dbReference>
<dbReference type="PROSITE" id="PS01124">
    <property type="entry name" value="HTH_ARAC_FAMILY_2"/>
    <property type="match status" value="1"/>
</dbReference>
<gene>
    <name evidence="5" type="ORF">OW255_19305</name>
</gene>
<dbReference type="InterPro" id="IPR018060">
    <property type="entry name" value="HTH_AraC"/>
</dbReference>
<dbReference type="Proteomes" id="UP001163115">
    <property type="component" value="Chromosome"/>
</dbReference>
<sequence length="270" mass="31302">MNQTARGLTIYFCGHESCAPGHFFGPAIRTHYLLHVILKGKGIYRTGSKEYSLKEGEGFLIKPQEVTYYEADPLEPWEYAWVSFAGGDGERLLREHIQEETGYVYGFEEGNEWKRCMSKLVELFLEGGDRQDAMTGYFYLLFSMLPKRKEEGEFEASYLLRAESYIHHNFSYSIRIEDVARHVGIDRTYLYKLFMKHKNISPKQYLTAYRIMEAKRLLEDTELSMTETGLSCGFHDASVFCRCFQQAEGQSPLQYRKGIRTGSLGYNKIP</sequence>
<name>A0ABY7AAH7_9FIRM</name>
<proteinExistence type="predicted"/>
<dbReference type="InterPro" id="IPR009057">
    <property type="entry name" value="Homeodomain-like_sf"/>
</dbReference>
<dbReference type="Pfam" id="PF02311">
    <property type="entry name" value="AraC_binding"/>
    <property type="match status" value="1"/>
</dbReference>
<keyword evidence="2" id="KW-0238">DNA-binding</keyword>
<dbReference type="PANTHER" id="PTHR43280">
    <property type="entry name" value="ARAC-FAMILY TRANSCRIPTIONAL REGULATOR"/>
    <property type="match status" value="1"/>
</dbReference>
<reference evidence="5" key="1">
    <citation type="submission" date="2022-11" db="EMBL/GenBank/DDBJ databases">
        <title>Lacrimispora xylanolytica sy1, complete genome.</title>
        <authorList>
            <person name="Choi S."/>
        </authorList>
    </citation>
    <scope>NUCLEOTIDE SEQUENCE</scope>
    <source>
        <strain evidence="5">Sy1</strain>
    </source>
</reference>
<dbReference type="Gene3D" id="1.10.10.60">
    <property type="entry name" value="Homeodomain-like"/>
    <property type="match status" value="2"/>
</dbReference>